<reference evidence="1 2" key="1">
    <citation type="submission" date="2024-02" db="EMBL/GenBank/DDBJ databases">
        <authorList>
            <person name="Vignale AGUSTIN F."/>
            <person name="Sosa J E."/>
            <person name="Modenutti C."/>
        </authorList>
    </citation>
    <scope>NUCLEOTIDE SEQUENCE [LARGE SCALE GENOMIC DNA]</scope>
</reference>
<gene>
    <name evidence="1" type="ORF">ILEXP_LOCUS31467</name>
</gene>
<evidence type="ECO:0000313" key="1">
    <source>
        <dbReference type="EMBL" id="CAK9162590.1"/>
    </source>
</evidence>
<organism evidence="1 2">
    <name type="scientific">Ilex paraguariensis</name>
    <name type="common">yerba mate</name>
    <dbReference type="NCBI Taxonomy" id="185542"/>
    <lineage>
        <taxon>Eukaryota</taxon>
        <taxon>Viridiplantae</taxon>
        <taxon>Streptophyta</taxon>
        <taxon>Embryophyta</taxon>
        <taxon>Tracheophyta</taxon>
        <taxon>Spermatophyta</taxon>
        <taxon>Magnoliopsida</taxon>
        <taxon>eudicotyledons</taxon>
        <taxon>Gunneridae</taxon>
        <taxon>Pentapetalae</taxon>
        <taxon>asterids</taxon>
        <taxon>campanulids</taxon>
        <taxon>Aquifoliales</taxon>
        <taxon>Aquifoliaceae</taxon>
        <taxon>Ilex</taxon>
    </lineage>
</organism>
<evidence type="ECO:0000313" key="2">
    <source>
        <dbReference type="Proteomes" id="UP001642360"/>
    </source>
</evidence>
<sequence>MKFWAKWMEGPDGNAIHWWSCAHSLEFWIDLGQNRIRVDRLDGAHCLVASGSDAYCSVADSLVE</sequence>
<dbReference type="EMBL" id="CAUOFW020003902">
    <property type="protein sequence ID" value="CAK9162590.1"/>
    <property type="molecule type" value="Genomic_DNA"/>
</dbReference>
<name>A0ABC8SZP9_9AQUA</name>
<comment type="caution">
    <text evidence="1">The sequence shown here is derived from an EMBL/GenBank/DDBJ whole genome shotgun (WGS) entry which is preliminary data.</text>
</comment>
<proteinExistence type="predicted"/>
<dbReference type="AlphaFoldDB" id="A0ABC8SZP9"/>
<keyword evidence="2" id="KW-1185">Reference proteome</keyword>
<accession>A0ABC8SZP9</accession>
<dbReference type="Proteomes" id="UP001642360">
    <property type="component" value="Unassembled WGS sequence"/>
</dbReference>
<feature type="non-terminal residue" evidence="1">
    <location>
        <position position="64"/>
    </location>
</feature>
<protein>
    <submittedName>
        <fullName evidence="1">Uncharacterized protein</fullName>
    </submittedName>
</protein>